<proteinExistence type="predicted"/>
<comment type="caution">
    <text evidence="2">The sequence shown here is derived from an EMBL/GenBank/DDBJ whole genome shotgun (WGS) entry which is preliminary data.</text>
</comment>
<feature type="domain" description="ATPase AAA-type core" evidence="1">
    <location>
        <begin position="234"/>
        <end position="332"/>
    </location>
</feature>
<keyword evidence="3" id="KW-1185">Reference proteome</keyword>
<dbReference type="PANTHER" id="PTHR32182:SF25">
    <property type="entry name" value="SLR1056 PROTEIN"/>
    <property type="match status" value="1"/>
</dbReference>
<dbReference type="Proteomes" id="UP000268313">
    <property type="component" value="Unassembled WGS sequence"/>
</dbReference>
<evidence type="ECO:0000313" key="3">
    <source>
        <dbReference type="Proteomes" id="UP000268313"/>
    </source>
</evidence>
<sequence length="367" mass="40709">MPLTRLDIAGYRSVRQLHLELGPVTVVVGPNGSGKTNLYRALYLLAAAAEGRLARTLADEGGAPSVMWAGPRDPKKPARVRVTVDLDDLTYELQCGVVPSAPGEPRPTMFTLDPEVKEEHLWGHSGGRRLVLMERKDRTAFIRDSDGKRVTFPTELWGAESVMDQLSEPHRFPRLSEVQRTLGAWRFYHHFRTDPDALPRHPQVGVRTPVLASDGRDLAAALQTIWEVGDERALEQGIDDAFPGARLEVRAEQGRFSLFLHMPGLSRPMAAAELSDGTLRYLCLLAALLSPRPPPFLALNEPETSLHPELLEPLGRLIVRASEYSQVWVTTHAEALARVIADKTGTSPVHLEKQQGATTVKRTWNEE</sequence>
<organism evidence="2 3">
    <name type="scientific">Corallococcus carmarthensis</name>
    <dbReference type="NCBI Taxonomy" id="2316728"/>
    <lineage>
        <taxon>Bacteria</taxon>
        <taxon>Pseudomonadati</taxon>
        <taxon>Myxococcota</taxon>
        <taxon>Myxococcia</taxon>
        <taxon>Myxococcales</taxon>
        <taxon>Cystobacterineae</taxon>
        <taxon>Myxococcaceae</taxon>
        <taxon>Corallococcus</taxon>
    </lineage>
</organism>
<dbReference type="PIRSF" id="PIRSF029347">
    <property type="entry name" value="RecF"/>
    <property type="match status" value="1"/>
</dbReference>
<name>A0A3A8K8U9_9BACT</name>
<evidence type="ECO:0000259" key="1">
    <source>
        <dbReference type="Pfam" id="PF13304"/>
    </source>
</evidence>
<dbReference type="AlphaFoldDB" id="A0A3A8K8U9"/>
<dbReference type="SUPFAM" id="SSF52540">
    <property type="entry name" value="P-loop containing nucleoside triphosphate hydrolases"/>
    <property type="match status" value="1"/>
</dbReference>
<dbReference type="PANTHER" id="PTHR32182">
    <property type="entry name" value="DNA REPLICATION AND REPAIR PROTEIN RECF"/>
    <property type="match status" value="1"/>
</dbReference>
<dbReference type="InterPro" id="IPR014555">
    <property type="entry name" value="RecF-like"/>
</dbReference>
<dbReference type="Pfam" id="PF13304">
    <property type="entry name" value="AAA_21"/>
    <property type="match status" value="2"/>
</dbReference>
<dbReference type="GO" id="GO:0006302">
    <property type="term" value="P:double-strand break repair"/>
    <property type="evidence" value="ECO:0007669"/>
    <property type="project" value="TreeGrafter"/>
</dbReference>
<dbReference type="GO" id="GO:0016887">
    <property type="term" value="F:ATP hydrolysis activity"/>
    <property type="evidence" value="ECO:0007669"/>
    <property type="project" value="InterPro"/>
</dbReference>
<reference evidence="3" key="1">
    <citation type="submission" date="2018-09" db="EMBL/GenBank/DDBJ databases">
        <authorList>
            <person name="Livingstone P.G."/>
            <person name="Whitworth D.E."/>
        </authorList>
    </citation>
    <scope>NUCLEOTIDE SEQUENCE [LARGE SCALE GENOMIC DNA]</scope>
    <source>
        <strain evidence="3">CA043D</strain>
    </source>
</reference>
<dbReference type="EMBL" id="RAWE01000037">
    <property type="protein sequence ID" value="RKH03727.1"/>
    <property type="molecule type" value="Genomic_DNA"/>
</dbReference>
<accession>A0A3A8K8U9</accession>
<dbReference type="FunFam" id="3.40.50.300:FF:002708">
    <property type="entry name" value="FeS assembly ATPase SufC"/>
    <property type="match status" value="1"/>
</dbReference>
<dbReference type="InterPro" id="IPR027417">
    <property type="entry name" value="P-loop_NTPase"/>
</dbReference>
<feature type="domain" description="ATPase AAA-type core" evidence="1">
    <location>
        <begin position="24"/>
        <end position="61"/>
    </location>
</feature>
<dbReference type="FunFam" id="3.40.50.300:FF:002534">
    <property type="entry name" value="Putative RecF protein"/>
    <property type="match status" value="1"/>
</dbReference>
<dbReference type="OrthoDB" id="127554at2"/>
<dbReference type="InterPro" id="IPR003959">
    <property type="entry name" value="ATPase_AAA_core"/>
</dbReference>
<dbReference type="GO" id="GO:0000731">
    <property type="term" value="P:DNA synthesis involved in DNA repair"/>
    <property type="evidence" value="ECO:0007669"/>
    <property type="project" value="TreeGrafter"/>
</dbReference>
<protein>
    <submittedName>
        <fullName evidence="2">DUF2813 domain-containing protein</fullName>
    </submittedName>
</protein>
<evidence type="ECO:0000313" key="2">
    <source>
        <dbReference type="EMBL" id="RKH03727.1"/>
    </source>
</evidence>
<dbReference type="RefSeq" id="WP_120602886.1">
    <property type="nucleotide sequence ID" value="NZ_RAWE01000037.1"/>
</dbReference>
<gene>
    <name evidence="2" type="ORF">D7X32_13205</name>
</gene>
<dbReference type="Gene3D" id="3.40.50.300">
    <property type="entry name" value="P-loop containing nucleotide triphosphate hydrolases"/>
    <property type="match status" value="2"/>
</dbReference>
<dbReference type="GO" id="GO:0005524">
    <property type="term" value="F:ATP binding"/>
    <property type="evidence" value="ECO:0007669"/>
    <property type="project" value="InterPro"/>
</dbReference>